<keyword evidence="3" id="KW-1185">Reference proteome</keyword>
<dbReference type="Proteomes" id="UP001596266">
    <property type="component" value="Unassembled WGS sequence"/>
</dbReference>
<feature type="non-terminal residue" evidence="2">
    <location>
        <position position="1"/>
    </location>
</feature>
<organism evidence="2 3">
    <name type="scientific">Luteococcus sanguinis</name>
    <dbReference type="NCBI Taxonomy" id="174038"/>
    <lineage>
        <taxon>Bacteria</taxon>
        <taxon>Bacillati</taxon>
        <taxon>Actinomycetota</taxon>
        <taxon>Actinomycetes</taxon>
        <taxon>Propionibacteriales</taxon>
        <taxon>Propionibacteriaceae</taxon>
        <taxon>Luteococcus</taxon>
    </lineage>
</organism>
<evidence type="ECO:0000313" key="2">
    <source>
        <dbReference type="EMBL" id="MFC6396630.1"/>
    </source>
</evidence>
<comment type="caution">
    <text evidence="2">The sequence shown here is derived from an EMBL/GenBank/DDBJ whole genome shotgun (WGS) entry which is preliminary data.</text>
</comment>
<name>A0ABW1WZH4_9ACTN</name>
<evidence type="ECO:0000256" key="1">
    <source>
        <dbReference type="SAM" id="MobiDB-lite"/>
    </source>
</evidence>
<dbReference type="EMBL" id="JBHSUA010000014">
    <property type="protein sequence ID" value="MFC6396630.1"/>
    <property type="molecule type" value="Genomic_DNA"/>
</dbReference>
<sequence length="108" mass="12803">PARNHGRQDDSQNHRTYKTGSAHMRLTKKVRERLIEQNEGFTTSSYYEARNFREQRDYTIADGKVHIRARGKTSWADSDFDNSWVADDEEAHRFLYRHKDRLDTTGLD</sequence>
<proteinExistence type="predicted"/>
<feature type="compositionally biased region" description="Basic and acidic residues" evidence="1">
    <location>
        <begin position="1"/>
        <end position="13"/>
    </location>
</feature>
<protein>
    <submittedName>
        <fullName evidence="2">Uncharacterized protein</fullName>
    </submittedName>
</protein>
<feature type="region of interest" description="Disordered" evidence="1">
    <location>
        <begin position="1"/>
        <end position="22"/>
    </location>
</feature>
<evidence type="ECO:0000313" key="3">
    <source>
        <dbReference type="Proteomes" id="UP001596266"/>
    </source>
</evidence>
<gene>
    <name evidence="2" type="ORF">ACFP57_06475</name>
</gene>
<reference evidence="3" key="1">
    <citation type="journal article" date="2019" name="Int. J. Syst. Evol. Microbiol.">
        <title>The Global Catalogue of Microorganisms (GCM) 10K type strain sequencing project: providing services to taxonomists for standard genome sequencing and annotation.</title>
        <authorList>
            <consortium name="The Broad Institute Genomics Platform"/>
            <consortium name="The Broad Institute Genome Sequencing Center for Infectious Disease"/>
            <person name="Wu L."/>
            <person name="Ma J."/>
        </authorList>
    </citation>
    <scope>NUCLEOTIDE SEQUENCE [LARGE SCALE GENOMIC DNA]</scope>
    <source>
        <strain evidence="3">CGMCC 1.15277</strain>
    </source>
</reference>
<accession>A0ABW1WZH4</accession>
<dbReference type="RefSeq" id="WP_386769219.1">
    <property type="nucleotide sequence ID" value="NZ_JBHSUA010000014.1"/>
</dbReference>